<evidence type="ECO:0000256" key="1">
    <source>
        <dbReference type="SAM" id="MobiDB-lite"/>
    </source>
</evidence>
<feature type="compositionally biased region" description="Polar residues" evidence="1">
    <location>
        <begin position="146"/>
        <end position="168"/>
    </location>
</feature>
<evidence type="ECO:0000313" key="3">
    <source>
        <dbReference type="Proteomes" id="UP000241394"/>
    </source>
</evidence>
<proteinExistence type="predicted"/>
<name>A0A2R6QFP3_ACTCC</name>
<reference evidence="2 3" key="1">
    <citation type="submission" date="2017-07" db="EMBL/GenBank/DDBJ databases">
        <title>An improved, manually edited Actinidia chinensis var. chinensis (kiwifruit) genome highlights the challenges associated with draft genomes and gene prediction in plants.</title>
        <authorList>
            <person name="Pilkington S."/>
            <person name="Crowhurst R."/>
            <person name="Hilario E."/>
            <person name="Nardozza S."/>
            <person name="Fraser L."/>
            <person name="Peng Y."/>
            <person name="Gunaseelan K."/>
            <person name="Simpson R."/>
            <person name="Tahir J."/>
            <person name="Deroles S."/>
            <person name="Templeton K."/>
            <person name="Luo Z."/>
            <person name="Davy M."/>
            <person name="Cheng C."/>
            <person name="Mcneilage M."/>
            <person name="Scaglione D."/>
            <person name="Liu Y."/>
            <person name="Zhang Q."/>
            <person name="Datson P."/>
            <person name="De Silva N."/>
            <person name="Gardiner S."/>
            <person name="Bassett H."/>
            <person name="Chagne D."/>
            <person name="Mccallum J."/>
            <person name="Dzierzon H."/>
            <person name="Deng C."/>
            <person name="Wang Y.-Y."/>
            <person name="Barron N."/>
            <person name="Manako K."/>
            <person name="Bowen J."/>
            <person name="Foster T."/>
            <person name="Erridge Z."/>
            <person name="Tiffin H."/>
            <person name="Waite C."/>
            <person name="Davies K."/>
            <person name="Grierson E."/>
            <person name="Laing W."/>
            <person name="Kirk R."/>
            <person name="Chen X."/>
            <person name="Wood M."/>
            <person name="Montefiori M."/>
            <person name="Brummell D."/>
            <person name="Schwinn K."/>
            <person name="Catanach A."/>
            <person name="Fullerton C."/>
            <person name="Li D."/>
            <person name="Meiyalaghan S."/>
            <person name="Nieuwenhuizen N."/>
            <person name="Read N."/>
            <person name="Prakash R."/>
            <person name="Hunter D."/>
            <person name="Zhang H."/>
            <person name="Mckenzie M."/>
            <person name="Knabel M."/>
            <person name="Harris A."/>
            <person name="Allan A."/>
            <person name="Chen A."/>
            <person name="Janssen B."/>
            <person name="Plunkett B."/>
            <person name="Dwamena C."/>
            <person name="Voogd C."/>
            <person name="Leif D."/>
            <person name="Lafferty D."/>
            <person name="Souleyre E."/>
            <person name="Varkonyi-Gasic E."/>
            <person name="Gambi F."/>
            <person name="Hanley J."/>
            <person name="Yao J.-L."/>
            <person name="Cheung J."/>
            <person name="David K."/>
            <person name="Warren B."/>
            <person name="Marsh K."/>
            <person name="Snowden K."/>
            <person name="Lin-Wang K."/>
            <person name="Brian L."/>
            <person name="Martinez-Sanchez M."/>
            <person name="Wang M."/>
            <person name="Ileperuma N."/>
            <person name="Macnee N."/>
            <person name="Campin R."/>
            <person name="Mcatee P."/>
            <person name="Drummond R."/>
            <person name="Espley R."/>
            <person name="Ireland H."/>
            <person name="Wu R."/>
            <person name="Atkinson R."/>
            <person name="Karunairetnam S."/>
            <person name="Bulley S."/>
            <person name="Chunkath S."/>
            <person name="Hanley Z."/>
            <person name="Storey R."/>
            <person name="Thrimawithana A."/>
            <person name="Thomson S."/>
            <person name="David C."/>
            <person name="Testolin R."/>
        </authorList>
    </citation>
    <scope>NUCLEOTIDE SEQUENCE [LARGE SCALE GENOMIC DNA]</scope>
    <source>
        <strain evidence="3">cv. Red5</strain>
        <tissue evidence="2">Young leaf</tissue>
    </source>
</reference>
<sequence length="168" mass="18481">MEEDLMSAKEAVALSNSEIAKHEGAAKRQRFDQCFSSFMEISIEPGIKSLKHLDSKKFKSEIKRWAKAVVIYACQVSERFGSPRWSQDSDERFGSSGRINANNRKKEKGILARLNAAIRQGLIEDFGNVLGVGGSSKAFGGSSKATEQSEATEQSSLDSSTQTKQLKE</sequence>
<gene>
    <name evidence="2" type="ORF">CEY00_Acc17716</name>
</gene>
<reference evidence="3" key="2">
    <citation type="journal article" date="2018" name="BMC Genomics">
        <title>A manually annotated Actinidia chinensis var. chinensis (kiwifruit) genome highlights the challenges associated with draft genomes and gene prediction in plants.</title>
        <authorList>
            <person name="Pilkington S.M."/>
            <person name="Crowhurst R."/>
            <person name="Hilario E."/>
            <person name="Nardozza S."/>
            <person name="Fraser L."/>
            <person name="Peng Y."/>
            <person name="Gunaseelan K."/>
            <person name="Simpson R."/>
            <person name="Tahir J."/>
            <person name="Deroles S.C."/>
            <person name="Templeton K."/>
            <person name="Luo Z."/>
            <person name="Davy M."/>
            <person name="Cheng C."/>
            <person name="McNeilage M."/>
            <person name="Scaglione D."/>
            <person name="Liu Y."/>
            <person name="Zhang Q."/>
            <person name="Datson P."/>
            <person name="De Silva N."/>
            <person name="Gardiner S.E."/>
            <person name="Bassett H."/>
            <person name="Chagne D."/>
            <person name="McCallum J."/>
            <person name="Dzierzon H."/>
            <person name="Deng C."/>
            <person name="Wang Y.Y."/>
            <person name="Barron L."/>
            <person name="Manako K."/>
            <person name="Bowen J."/>
            <person name="Foster T.M."/>
            <person name="Erridge Z.A."/>
            <person name="Tiffin H."/>
            <person name="Waite C.N."/>
            <person name="Davies K.M."/>
            <person name="Grierson E.P."/>
            <person name="Laing W.A."/>
            <person name="Kirk R."/>
            <person name="Chen X."/>
            <person name="Wood M."/>
            <person name="Montefiori M."/>
            <person name="Brummell D.A."/>
            <person name="Schwinn K.E."/>
            <person name="Catanach A."/>
            <person name="Fullerton C."/>
            <person name="Li D."/>
            <person name="Meiyalaghan S."/>
            <person name="Nieuwenhuizen N."/>
            <person name="Read N."/>
            <person name="Prakash R."/>
            <person name="Hunter D."/>
            <person name="Zhang H."/>
            <person name="McKenzie M."/>
            <person name="Knabel M."/>
            <person name="Harris A."/>
            <person name="Allan A.C."/>
            <person name="Gleave A."/>
            <person name="Chen A."/>
            <person name="Janssen B.J."/>
            <person name="Plunkett B."/>
            <person name="Ampomah-Dwamena C."/>
            <person name="Voogd C."/>
            <person name="Leif D."/>
            <person name="Lafferty D."/>
            <person name="Souleyre E.J.F."/>
            <person name="Varkonyi-Gasic E."/>
            <person name="Gambi F."/>
            <person name="Hanley J."/>
            <person name="Yao J.L."/>
            <person name="Cheung J."/>
            <person name="David K.M."/>
            <person name="Warren B."/>
            <person name="Marsh K."/>
            <person name="Snowden K.C."/>
            <person name="Lin-Wang K."/>
            <person name="Brian L."/>
            <person name="Martinez-Sanchez M."/>
            <person name="Wang M."/>
            <person name="Ileperuma N."/>
            <person name="Macnee N."/>
            <person name="Campin R."/>
            <person name="McAtee P."/>
            <person name="Drummond R.S.M."/>
            <person name="Espley R.V."/>
            <person name="Ireland H.S."/>
            <person name="Wu R."/>
            <person name="Atkinson R.G."/>
            <person name="Karunairetnam S."/>
            <person name="Bulley S."/>
            <person name="Chunkath S."/>
            <person name="Hanley Z."/>
            <person name="Storey R."/>
            <person name="Thrimawithana A.H."/>
            <person name="Thomson S."/>
            <person name="David C."/>
            <person name="Testolin R."/>
            <person name="Huang H."/>
            <person name="Hellens R.P."/>
            <person name="Schaffer R.J."/>
        </authorList>
    </citation>
    <scope>NUCLEOTIDE SEQUENCE [LARGE SCALE GENOMIC DNA]</scope>
    <source>
        <strain evidence="3">cv. Red5</strain>
    </source>
</reference>
<dbReference type="PANTHER" id="PTHR36484">
    <property type="entry name" value="OS01G0558700 PROTEIN"/>
    <property type="match status" value="1"/>
</dbReference>
<keyword evidence="3" id="KW-1185">Reference proteome</keyword>
<dbReference type="OrthoDB" id="640098at2759"/>
<dbReference type="PANTHER" id="PTHR36484:SF2">
    <property type="entry name" value="OS01G0558700 PROTEIN"/>
    <property type="match status" value="1"/>
</dbReference>
<accession>A0A2R6QFP3</accession>
<protein>
    <submittedName>
        <fullName evidence="2">tRNA-specific 2-thiouridylase</fullName>
    </submittedName>
</protein>
<dbReference type="EMBL" id="NKQK01000016">
    <property type="protein sequence ID" value="PSS07371.1"/>
    <property type="molecule type" value="Genomic_DNA"/>
</dbReference>
<dbReference type="Gramene" id="PSS07371">
    <property type="protein sequence ID" value="PSS07371"/>
    <property type="gene ID" value="CEY00_Acc17716"/>
</dbReference>
<organism evidence="2 3">
    <name type="scientific">Actinidia chinensis var. chinensis</name>
    <name type="common">Chinese soft-hair kiwi</name>
    <dbReference type="NCBI Taxonomy" id="1590841"/>
    <lineage>
        <taxon>Eukaryota</taxon>
        <taxon>Viridiplantae</taxon>
        <taxon>Streptophyta</taxon>
        <taxon>Embryophyta</taxon>
        <taxon>Tracheophyta</taxon>
        <taxon>Spermatophyta</taxon>
        <taxon>Magnoliopsida</taxon>
        <taxon>eudicotyledons</taxon>
        <taxon>Gunneridae</taxon>
        <taxon>Pentapetalae</taxon>
        <taxon>asterids</taxon>
        <taxon>Ericales</taxon>
        <taxon>Actinidiaceae</taxon>
        <taxon>Actinidia</taxon>
    </lineage>
</organism>
<feature type="region of interest" description="Disordered" evidence="1">
    <location>
        <begin position="138"/>
        <end position="168"/>
    </location>
</feature>
<comment type="caution">
    <text evidence="2">The sequence shown here is derived from an EMBL/GenBank/DDBJ whole genome shotgun (WGS) entry which is preliminary data.</text>
</comment>
<dbReference type="InParanoid" id="A0A2R6QFP3"/>
<dbReference type="AlphaFoldDB" id="A0A2R6QFP3"/>
<evidence type="ECO:0000313" key="2">
    <source>
        <dbReference type="EMBL" id="PSS07371.1"/>
    </source>
</evidence>
<dbReference type="Proteomes" id="UP000241394">
    <property type="component" value="Chromosome LG16"/>
</dbReference>